<evidence type="ECO:0000259" key="1">
    <source>
        <dbReference type="Pfam" id="PF07883"/>
    </source>
</evidence>
<gene>
    <name evidence="2" type="ORF">LVJ94_43720</name>
</gene>
<dbReference type="InterPro" id="IPR014710">
    <property type="entry name" value="RmlC-like_jellyroll"/>
</dbReference>
<protein>
    <submittedName>
        <fullName evidence="2">Cupin domain-containing protein</fullName>
    </submittedName>
</protein>
<evidence type="ECO:0000313" key="2">
    <source>
        <dbReference type="EMBL" id="WXB03802.1"/>
    </source>
</evidence>
<dbReference type="Gene3D" id="2.60.120.10">
    <property type="entry name" value="Jelly Rolls"/>
    <property type="match status" value="1"/>
</dbReference>
<dbReference type="InterPro" id="IPR011051">
    <property type="entry name" value="RmlC_Cupin_sf"/>
</dbReference>
<accession>A0ABZ2KYQ3</accession>
<sequence length="125" mass="13475">MSAIQTGTSFHIASALEAITDPARPSILGDYAVDGTAMLGVIRIAQDRTHGFWERHDGGDELLVILQGRCTMTLRPAQGPEKAHELGPGDALLIPKGVAHSGKLHTPEARILFITPREGNTEWND</sequence>
<reference evidence="2" key="1">
    <citation type="submission" date="2021-12" db="EMBL/GenBank/DDBJ databases">
        <title>Discovery of the Pendulisporaceae a myxobacterial family with distinct sporulation behavior and unique specialized metabolism.</title>
        <authorList>
            <person name="Garcia R."/>
            <person name="Popoff A."/>
            <person name="Bader C.D."/>
            <person name="Loehr J."/>
            <person name="Walesch S."/>
            <person name="Walt C."/>
            <person name="Boldt J."/>
            <person name="Bunk B."/>
            <person name="Haeckl F.J.F.P.J."/>
            <person name="Gunesch A.P."/>
            <person name="Birkelbach J."/>
            <person name="Nuebel U."/>
            <person name="Pietschmann T."/>
            <person name="Bach T."/>
            <person name="Mueller R."/>
        </authorList>
    </citation>
    <scope>NUCLEOTIDE SEQUENCE</scope>
    <source>
        <strain evidence="2">MSr11367</strain>
    </source>
</reference>
<name>A0ABZ2KYQ3_9BACT</name>
<feature type="domain" description="Cupin type-2" evidence="1">
    <location>
        <begin position="51"/>
        <end position="108"/>
    </location>
</feature>
<dbReference type="EMBL" id="CP089983">
    <property type="protein sequence ID" value="WXB03802.1"/>
    <property type="molecule type" value="Genomic_DNA"/>
</dbReference>
<dbReference type="Pfam" id="PF07883">
    <property type="entry name" value="Cupin_2"/>
    <property type="match status" value="1"/>
</dbReference>
<proteinExistence type="predicted"/>
<dbReference type="InterPro" id="IPR013096">
    <property type="entry name" value="Cupin_2"/>
</dbReference>
<organism evidence="2 3">
    <name type="scientific">Pendulispora rubella</name>
    <dbReference type="NCBI Taxonomy" id="2741070"/>
    <lineage>
        <taxon>Bacteria</taxon>
        <taxon>Pseudomonadati</taxon>
        <taxon>Myxococcota</taxon>
        <taxon>Myxococcia</taxon>
        <taxon>Myxococcales</taxon>
        <taxon>Sorangiineae</taxon>
        <taxon>Pendulisporaceae</taxon>
        <taxon>Pendulispora</taxon>
    </lineage>
</organism>
<keyword evidence="3" id="KW-1185">Reference proteome</keyword>
<dbReference type="Proteomes" id="UP001374803">
    <property type="component" value="Chromosome"/>
</dbReference>
<dbReference type="RefSeq" id="WP_394833437.1">
    <property type="nucleotide sequence ID" value="NZ_CP089929.1"/>
</dbReference>
<dbReference type="SUPFAM" id="SSF51182">
    <property type="entry name" value="RmlC-like cupins"/>
    <property type="match status" value="1"/>
</dbReference>
<evidence type="ECO:0000313" key="3">
    <source>
        <dbReference type="Proteomes" id="UP001374803"/>
    </source>
</evidence>